<feature type="chain" id="PRO_5036271719" evidence="7">
    <location>
        <begin position="31"/>
        <end position="790"/>
    </location>
</feature>
<dbReference type="PANTHER" id="PTHR11240:SF22">
    <property type="entry name" value="RIBONUCLEASE T2"/>
    <property type="match status" value="1"/>
</dbReference>
<dbReference type="AlphaFoldDB" id="A0A8J4GHH5"/>
<dbReference type="InterPro" id="IPR033130">
    <property type="entry name" value="RNase_T2_His_AS_2"/>
</dbReference>
<dbReference type="Proteomes" id="UP000747110">
    <property type="component" value="Unassembled WGS sequence"/>
</dbReference>
<proteinExistence type="inferred from homology"/>
<feature type="compositionally biased region" description="Acidic residues" evidence="5">
    <location>
        <begin position="623"/>
        <end position="635"/>
    </location>
</feature>
<keyword evidence="6" id="KW-0812">Transmembrane</keyword>
<evidence type="ECO:0000256" key="6">
    <source>
        <dbReference type="SAM" id="Phobius"/>
    </source>
</evidence>
<protein>
    <submittedName>
        <fullName evidence="9">Uncharacterized protein</fullName>
    </submittedName>
</protein>
<dbReference type="CDD" id="cd01061">
    <property type="entry name" value="RNase_T2_euk"/>
    <property type="match status" value="1"/>
</dbReference>
<feature type="active site" evidence="3">
    <location>
        <position position="134"/>
    </location>
</feature>
<feature type="region of interest" description="Disordered" evidence="5">
    <location>
        <begin position="708"/>
        <end position="751"/>
    </location>
</feature>
<dbReference type="OrthoDB" id="435754at2759"/>
<dbReference type="InterPro" id="IPR036430">
    <property type="entry name" value="RNase_T2-like_sf"/>
</dbReference>
<dbReference type="InterPro" id="IPR001568">
    <property type="entry name" value="RNase_T2-like"/>
</dbReference>
<keyword evidence="2" id="KW-1015">Disulfide bond</keyword>
<dbReference type="GO" id="GO:0033897">
    <property type="term" value="F:ribonuclease T2 activity"/>
    <property type="evidence" value="ECO:0007669"/>
    <property type="project" value="InterPro"/>
</dbReference>
<dbReference type="PANTHER" id="PTHR11240">
    <property type="entry name" value="RIBONUCLEASE T2"/>
    <property type="match status" value="1"/>
</dbReference>
<evidence type="ECO:0000256" key="5">
    <source>
        <dbReference type="SAM" id="MobiDB-lite"/>
    </source>
</evidence>
<evidence type="ECO:0000256" key="1">
    <source>
        <dbReference type="ARBA" id="ARBA00007469"/>
    </source>
</evidence>
<keyword evidence="7" id="KW-0732">Signal</keyword>
<evidence type="ECO:0000313" key="11">
    <source>
        <dbReference type="Proteomes" id="UP000747110"/>
    </source>
</evidence>
<feature type="compositionally biased region" description="Low complexity" evidence="5">
    <location>
        <begin position="771"/>
        <end position="784"/>
    </location>
</feature>
<dbReference type="GO" id="GO:0003723">
    <property type="term" value="F:RNA binding"/>
    <property type="evidence" value="ECO:0007669"/>
    <property type="project" value="InterPro"/>
</dbReference>
<gene>
    <name evidence="8" type="ORF">Vretifemale_11902</name>
    <name evidence="9" type="ORF">Vretimale_11413</name>
</gene>
<dbReference type="PROSITE" id="PS00531">
    <property type="entry name" value="RNASE_T2_2"/>
    <property type="match status" value="1"/>
</dbReference>
<feature type="transmembrane region" description="Helical" evidence="6">
    <location>
        <begin position="536"/>
        <end position="565"/>
    </location>
</feature>
<reference evidence="9" key="1">
    <citation type="journal article" date="2021" name="Proc. Natl. Acad. Sci. U.S.A.">
        <title>Three genomes in the algal genus Volvox reveal the fate of a haploid sex-determining region after a transition to homothallism.</title>
        <authorList>
            <person name="Yamamoto K."/>
            <person name="Hamaji T."/>
            <person name="Kawai-Toyooka H."/>
            <person name="Matsuzaki R."/>
            <person name="Takahashi F."/>
            <person name="Nishimura Y."/>
            <person name="Kawachi M."/>
            <person name="Noguchi H."/>
            <person name="Minakuchi Y."/>
            <person name="Umen J.G."/>
            <person name="Toyoda A."/>
            <person name="Nozaki H."/>
        </authorList>
    </citation>
    <scope>NUCLEOTIDE SEQUENCE</scope>
    <source>
        <strain evidence="9">NIES-3785</strain>
        <strain evidence="8">NIES-3786</strain>
    </source>
</reference>
<feature type="region of interest" description="Disordered" evidence="5">
    <location>
        <begin position="771"/>
        <end position="790"/>
    </location>
</feature>
<dbReference type="GO" id="GO:0006401">
    <property type="term" value="P:RNA catabolic process"/>
    <property type="evidence" value="ECO:0007669"/>
    <property type="project" value="TreeGrafter"/>
</dbReference>
<keyword evidence="11" id="KW-1185">Reference proteome</keyword>
<evidence type="ECO:0000256" key="2">
    <source>
        <dbReference type="ARBA" id="ARBA00023157"/>
    </source>
</evidence>
<evidence type="ECO:0000256" key="3">
    <source>
        <dbReference type="PIRSR" id="PIRSR633697-1"/>
    </source>
</evidence>
<dbReference type="GO" id="GO:0005576">
    <property type="term" value="C:extracellular region"/>
    <property type="evidence" value="ECO:0007669"/>
    <property type="project" value="TreeGrafter"/>
</dbReference>
<comment type="similarity">
    <text evidence="1 4">Belongs to the RNase T2 family.</text>
</comment>
<feature type="active site" evidence="3">
    <location>
        <position position="78"/>
    </location>
</feature>
<organism evidence="9 10">
    <name type="scientific">Volvox reticuliferus</name>
    <dbReference type="NCBI Taxonomy" id="1737510"/>
    <lineage>
        <taxon>Eukaryota</taxon>
        <taxon>Viridiplantae</taxon>
        <taxon>Chlorophyta</taxon>
        <taxon>core chlorophytes</taxon>
        <taxon>Chlorophyceae</taxon>
        <taxon>CS clade</taxon>
        <taxon>Chlamydomonadales</taxon>
        <taxon>Volvocaceae</taxon>
        <taxon>Volvox</taxon>
    </lineage>
</organism>
<feature type="active site" evidence="3">
    <location>
        <position position="130"/>
    </location>
</feature>
<dbReference type="InterPro" id="IPR018188">
    <property type="entry name" value="RNase_T2_His_AS_1"/>
</dbReference>
<evidence type="ECO:0000313" key="9">
    <source>
        <dbReference type="EMBL" id="GIM07307.1"/>
    </source>
</evidence>
<dbReference type="InterPro" id="IPR033697">
    <property type="entry name" value="Ribonuclease_T2_eukaryotic"/>
</dbReference>
<feature type="region of interest" description="Disordered" evidence="5">
    <location>
        <begin position="617"/>
        <end position="643"/>
    </location>
</feature>
<comment type="caution">
    <text evidence="9">The sequence shown here is derived from an EMBL/GenBank/DDBJ whole genome shotgun (WGS) entry which is preliminary data.</text>
</comment>
<keyword evidence="6" id="KW-1133">Transmembrane helix</keyword>
<evidence type="ECO:0000256" key="7">
    <source>
        <dbReference type="SAM" id="SignalP"/>
    </source>
</evidence>
<name>A0A8J4GHH5_9CHLO</name>
<dbReference type="SUPFAM" id="SSF55895">
    <property type="entry name" value="Ribonuclease Rh-like"/>
    <property type="match status" value="1"/>
</dbReference>
<dbReference type="Pfam" id="PF00445">
    <property type="entry name" value="Ribonuclease_T2"/>
    <property type="match status" value="1"/>
</dbReference>
<dbReference type="EMBL" id="BNCP01000026">
    <property type="protein sequence ID" value="GIL83093.1"/>
    <property type="molecule type" value="Genomic_DNA"/>
</dbReference>
<keyword evidence="6" id="KW-0472">Membrane</keyword>
<evidence type="ECO:0000313" key="10">
    <source>
        <dbReference type="Proteomes" id="UP000722791"/>
    </source>
</evidence>
<feature type="compositionally biased region" description="Basic and acidic residues" evidence="5">
    <location>
        <begin position="713"/>
        <end position="724"/>
    </location>
</feature>
<feature type="signal peptide" evidence="7">
    <location>
        <begin position="1"/>
        <end position="30"/>
    </location>
</feature>
<dbReference type="PROSITE" id="PS00530">
    <property type="entry name" value="RNASE_T2_1"/>
    <property type="match status" value="1"/>
</dbReference>
<dbReference type="EMBL" id="BNCQ01000023">
    <property type="protein sequence ID" value="GIM07307.1"/>
    <property type="molecule type" value="Genomic_DNA"/>
</dbReference>
<evidence type="ECO:0000256" key="4">
    <source>
        <dbReference type="RuleBase" id="RU004328"/>
    </source>
</evidence>
<accession>A0A8J4GHH5</accession>
<dbReference type="Gene3D" id="3.90.730.10">
    <property type="entry name" value="Ribonuclease T2-like"/>
    <property type="match status" value="1"/>
</dbReference>
<evidence type="ECO:0000313" key="8">
    <source>
        <dbReference type="EMBL" id="GIL83093.1"/>
    </source>
</evidence>
<dbReference type="Proteomes" id="UP000722791">
    <property type="component" value="Unassembled WGS sequence"/>
</dbReference>
<sequence length="790" mass="84779">MPVSLTSHQRGALWLRGIFWTGLMCLASCARQLVSPQAKAGLTADFDYFLLVRQWPGSYCSKHDCPLLRDRGFHFTIHGLWPNRNDGTWPQFCDPDSAFNEDDLTDLSVEMENEWPNTFMDSNAAFWEHEWLKHGTCAADIFPTEYSYFDTVLMLHMQYNLQDALTAAGIAPSKDAVYSTKDLVDTIADTYGARPMVHCDENGQLAEIWMCLDRGLQLVHCDIFVHISDGTTCETVTIPPLSEEGSRKETVSGLKEVGAVKYGGSTADDSVYWVLDPDIAAASLLSGAGGYEAGGSEGDGAELTEDTTFNYLYGDAFPVVQQDDSAHVLEQLDIQMIEQRLLEHDDQMAAKSVPMGVSGIAVGCSGDRSVGAAAAALMDAATRAFVQLRQQLYDMAGGSCWLCGVDHRAAADVELEDEPRPNGGAIAAAKGGAQDFVWASKLRQGPDEVVAFDADDAGGRAAVVDGGGADADATSAPSDAATLAVIADRSDTGAAALWAVQGVLVLPAKASDRGSGGGGGGADGVNVGGRPPRPPIWILLLLTFQVMGIVVVALSLAVMAGMALVGVKRVRGDRRTTADRLDLILDLDYLDPAKGPESALAKERGCWGRKHQHCQQQQQQKQEEEEEENEEENEEGGQLGHGLWCSTISSPLCGLRKEKMHNHDGDDLTAPLLLYDSDDDVDDDDNDDDSCGAVAVAAPPKIHLAVRGGSSFGREEEKGREMEGQLRPQPPPLYQQQQPHEEGGAVNPLHSAELAGGALGAVLLQALPSRPSVRLQQQQQLSPPLYAPVQ</sequence>